<sequence>MDEAFFCLITGGNETVLVLCHIKSGSIPIIKVWEEWGVWGVWEVWGDGEMFIEGNYPDIISI</sequence>
<dbReference type="KEGG" id="mpro:BJP34_00510"/>
<evidence type="ECO:0000313" key="1">
    <source>
        <dbReference type="EMBL" id="AOW98116.1"/>
    </source>
</evidence>
<organism evidence="1 2">
    <name type="scientific">Moorena producens PAL-8-15-08-1</name>
    <dbReference type="NCBI Taxonomy" id="1458985"/>
    <lineage>
        <taxon>Bacteria</taxon>
        <taxon>Bacillati</taxon>
        <taxon>Cyanobacteriota</taxon>
        <taxon>Cyanophyceae</taxon>
        <taxon>Coleofasciculales</taxon>
        <taxon>Coleofasciculaceae</taxon>
        <taxon>Moorena</taxon>
    </lineage>
</organism>
<name>A0A1D8TKK2_9CYAN</name>
<gene>
    <name evidence="1" type="ORF">BJP34_00510</name>
</gene>
<dbReference type="EMBL" id="CP017599">
    <property type="protein sequence ID" value="AOW98116.1"/>
    <property type="molecule type" value="Genomic_DNA"/>
</dbReference>
<accession>A0A1D8TKK2</accession>
<protein>
    <submittedName>
        <fullName evidence="1">Uncharacterized protein</fullName>
    </submittedName>
</protein>
<reference evidence="2" key="1">
    <citation type="submission" date="2016-10" db="EMBL/GenBank/DDBJ databases">
        <title>Comparative genomics uncovers the prolific and rare metabolic potential of the cyanobacterial genus Moorea.</title>
        <authorList>
            <person name="Leao T."/>
            <person name="Castelao G."/>
            <person name="Korobeynikov A."/>
            <person name="Monroe E.A."/>
            <person name="Podell S."/>
            <person name="Glukhov E."/>
            <person name="Allen E."/>
            <person name="Gerwick W.H."/>
            <person name="Gerwick L."/>
        </authorList>
    </citation>
    <scope>NUCLEOTIDE SEQUENCE [LARGE SCALE GENOMIC DNA]</scope>
    <source>
        <strain evidence="2">PAL-8-15-08-1</strain>
    </source>
</reference>
<dbReference type="Proteomes" id="UP000177870">
    <property type="component" value="Chromosome"/>
</dbReference>
<dbReference type="AlphaFoldDB" id="A0A1D8TKK2"/>
<proteinExistence type="predicted"/>
<evidence type="ECO:0000313" key="2">
    <source>
        <dbReference type="Proteomes" id="UP000177870"/>
    </source>
</evidence>